<reference evidence="11" key="1">
    <citation type="submission" date="2025-08" db="UniProtKB">
        <authorList>
            <consortium name="RefSeq"/>
        </authorList>
    </citation>
    <scope>IDENTIFICATION</scope>
    <source>
        <tissue evidence="11">Blood</tissue>
    </source>
</reference>
<evidence type="ECO:0000256" key="2">
    <source>
        <dbReference type="ARBA" id="ARBA00022723"/>
    </source>
</evidence>
<comment type="subcellular location">
    <subcellularLocation>
        <location evidence="1">Nucleus</location>
    </subcellularLocation>
</comment>
<dbReference type="Pfam" id="PF07496">
    <property type="entry name" value="zf-CW"/>
    <property type="match status" value="1"/>
</dbReference>
<dbReference type="Pfam" id="PF13589">
    <property type="entry name" value="HATPase_c_3"/>
    <property type="match status" value="1"/>
</dbReference>
<dbReference type="Pfam" id="PF17942">
    <property type="entry name" value="Morc6_S5"/>
    <property type="match status" value="1"/>
</dbReference>
<evidence type="ECO:0000256" key="7">
    <source>
        <dbReference type="SAM" id="Coils"/>
    </source>
</evidence>
<dbReference type="InterPro" id="IPR011124">
    <property type="entry name" value="Znf_CW"/>
</dbReference>
<dbReference type="Gene3D" id="3.30.40.100">
    <property type="match status" value="1"/>
</dbReference>
<evidence type="ECO:0000256" key="6">
    <source>
        <dbReference type="ARBA" id="ARBA00023242"/>
    </source>
</evidence>
<dbReference type="KEGG" id="pgut:117663209"/>
<dbReference type="CTD" id="27136"/>
<gene>
    <name evidence="11" type="primary">MORC1</name>
</gene>
<dbReference type="RefSeq" id="XP_034269054.1">
    <property type="nucleotide sequence ID" value="XM_034413163.2"/>
</dbReference>
<feature type="coiled-coil region" evidence="7">
    <location>
        <begin position="871"/>
        <end position="898"/>
    </location>
</feature>
<proteinExistence type="predicted"/>
<evidence type="ECO:0000256" key="1">
    <source>
        <dbReference type="ARBA" id="ARBA00004123"/>
    </source>
</evidence>
<evidence type="ECO:0000256" key="8">
    <source>
        <dbReference type="SAM" id="MobiDB-lite"/>
    </source>
</evidence>
<dbReference type="CDD" id="cd16931">
    <property type="entry name" value="HATPase_MORC-like"/>
    <property type="match status" value="1"/>
</dbReference>
<dbReference type="GeneID" id="117663209"/>
<keyword evidence="6" id="KW-0539">Nucleus</keyword>
<evidence type="ECO:0000256" key="4">
    <source>
        <dbReference type="ARBA" id="ARBA00022833"/>
    </source>
</evidence>
<keyword evidence="3" id="KW-0863">Zinc-finger</keyword>
<dbReference type="OMA" id="EQCEETA"/>
<evidence type="ECO:0000313" key="11">
    <source>
        <dbReference type="RefSeq" id="XP_034269054.1"/>
    </source>
</evidence>
<evidence type="ECO:0000313" key="10">
    <source>
        <dbReference type="Proteomes" id="UP001652622"/>
    </source>
</evidence>
<dbReference type="InParanoid" id="A0A6P9BG46"/>
<feature type="coiled-coil region" evidence="7">
    <location>
        <begin position="283"/>
        <end position="347"/>
    </location>
</feature>
<evidence type="ECO:0000256" key="5">
    <source>
        <dbReference type="ARBA" id="ARBA00023054"/>
    </source>
</evidence>
<dbReference type="GO" id="GO:0005634">
    <property type="term" value="C:nucleus"/>
    <property type="evidence" value="ECO:0007669"/>
    <property type="project" value="UniProtKB-SubCell"/>
</dbReference>
<accession>A0A6P9BG46</accession>
<name>A0A6P9BG46_PANGU</name>
<keyword evidence="5 7" id="KW-0175">Coiled coil</keyword>
<feature type="region of interest" description="Disordered" evidence="8">
    <location>
        <begin position="732"/>
        <end position="753"/>
    </location>
</feature>
<dbReference type="GO" id="GO:0008270">
    <property type="term" value="F:zinc ion binding"/>
    <property type="evidence" value="ECO:0007669"/>
    <property type="project" value="UniProtKB-KW"/>
</dbReference>
<organism evidence="10 11">
    <name type="scientific">Pantherophis guttatus</name>
    <name type="common">Corn snake</name>
    <name type="synonym">Elaphe guttata</name>
    <dbReference type="NCBI Taxonomy" id="94885"/>
    <lineage>
        <taxon>Eukaryota</taxon>
        <taxon>Metazoa</taxon>
        <taxon>Chordata</taxon>
        <taxon>Craniata</taxon>
        <taxon>Vertebrata</taxon>
        <taxon>Euteleostomi</taxon>
        <taxon>Lepidosauria</taxon>
        <taxon>Squamata</taxon>
        <taxon>Bifurcata</taxon>
        <taxon>Unidentata</taxon>
        <taxon>Episquamata</taxon>
        <taxon>Toxicofera</taxon>
        <taxon>Serpentes</taxon>
        <taxon>Colubroidea</taxon>
        <taxon>Colubridae</taxon>
        <taxon>Colubrinae</taxon>
        <taxon>Pantherophis</taxon>
    </lineage>
</organism>
<sequence>MAESALYGGLCRAELTLEFLHANSTTHDFVFGAIAELIDNSRDAGATRLDIYTVNNDNLRGGFILCFLDDGCGMSPYEATDIVYFGRSSKRKDPKMIGRYGNGLKSGSMRIGNDLILFTKKENTMTCLLFSQTFCETEGLSEVIVPILSWSSDTRTPVIDDPEKFPTQLSIICKYSPFNNEDELMKQFNAIYGKTGTLLVIYNLKLALNGEPELDILTDEKDILTDRISENYPEEKSLRAYTAILYLNPRMRIFIQAEKVQTKHLLFCFYRPRMYPYISSSFKQIATRELQKAQMELKAAENAVADVKGRLKQLSLSEDSEYLQVVLREALEEEKTVREKNEEKKRNLRRPKRLFIIFGINIQNRSQDGMLIYSNNRLIRMFEKLGSQKNVGPFFSAGAVGIIDVPLDVMEPTHNKQAFANIKEYRHLLKSMENYLIQYWKDMGISQKGEKFWNDFGYLSDKWYEKPSETVQYKRRRAAEIPYIVQCDVCLKWRFLSLNTDIDNEVHHDIWNCGRSSNSLENKCSIPENLPRIPLGTFNPTHYLNDKEKLLIDSIQRNKRKVEKLQLRLIQPHKFSKHTDDSKTPAKDNVCQKTFCKDSPQAYKHPAMKNASKGYMPQSNYRKRALARQTACSQRRRSFYQDEKKSTVVDRKDHSMPKMPPSVHFEKLYYGEPELKIESENKPEIIYIISSDSETEDLPKDELFAGCALMKKEKQEQCEETADSFLGLHKHGKSKKRHMLSANSKSRSTEATKEDKDQVFIVEEKSVEVSHLTENSQSITKAKMIQTLTSRIKEILLYFLPECDKSREHIASMCPEDVLSMFKLKRHWDHSKTVVLSIDQYFSQYERQLSKKLQRQEEHCFQKVYAIEKQIHLRKEQVKATQKKLEHLRRNIAILLSRMNPNLVINNLEHVDTILEECLNQEITHPLVPITTNFRHK</sequence>
<evidence type="ECO:0000256" key="3">
    <source>
        <dbReference type="ARBA" id="ARBA00022771"/>
    </source>
</evidence>
<dbReference type="PANTHER" id="PTHR23337">
    <property type="entry name" value="ZINC FINGER CW-TYPE COILED-COIL DOMAIN PROTEIN 1"/>
    <property type="match status" value="1"/>
</dbReference>
<protein>
    <submittedName>
        <fullName evidence="11">LOW QUALITY PROTEIN: MORC family CW-type zinc finger protein 1</fullName>
    </submittedName>
</protein>
<feature type="domain" description="CW-type" evidence="9">
    <location>
        <begin position="478"/>
        <end position="532"/>
    </location>
</feature>
<dbReference type="InterPro" id="IPR041006">
    <property type="entry name" value="Morc_S5"/>
</dbReference>
<dbReference type="SUPFAM" id="SSF55874">
    <property type="entry name" value="ATPase domain of HSP90 chaperone/DNA topoisomerase II/histidine kinase"/>
    <property type="match status" value="1"/>
</dbReference>
<dbReference type="PANTHER" id="PTHR23337:SF7">
    <property type="entry name" value="ATPASE MORC2"/>
    <property type="match status" value="1"/>
</dbReference>
<evidence type="ECO:0000259" key="9">
    <source>
        <dbReference type="PROSITE" id="PS51050"/>
    </source>
</evidence>
<dbReference type="InterPro" id="IPR036890">
    <property type="entry name" value="HATPase_C_sf"/>
</dbReference>
<keyword evidence="4" id="KW-0862">Zinc</keyword>
<dbReference type="Proteomes" id="UP001652622">
    <property type="component" value="Unplaced"/>
</dbReference>
<keyword evidence="2" id="KW-0479">Metal-binding</keyword>
<keyword evidence="10" id="KW-1185">Reference proteome</keyword>
<dbReference type="Gene3D" id="3.30.565.10">
    <property type="entry name" value="Histidine kinase-like ATPase, C-terminal domain"/>
    <property type="match status" value="1"/>
</dbReference>
<dbReference type="AlphaFoldDB" id="A0A6P9BG46"/>
<dbReference type="PROSITE" id="PS51050">
    <property type="entry name" value="ZF_CW"/>
    <property type="match status" value="1"/>
</dbReference>